<protein>
    <submittedName>
        <fullName evidence="2">Uncharacterized protein</fullName>
    </submittedName>
</protein>
<feature type="region of interest" description="Disordered" evidence="1">
    <location>
        <begin position="101"/>
        <end position="147"/>
    </location>
</feature>
<feature type="compositionally biased region" description="Polar residues" evidence="1">
    <location>
        <begin position="135"/>
        <end position="144"/>
    </location>
</feature>
<feature type="compositionally biased region" description="Polar residues" evidence="1">
    <location>
        <begin position="26"/>
        <end position="44"/>
    </location>
</feature>
<feature type="compositionally biased region" description="Basic and acidic residues" evidence="1">
    <location>
        <begin position="57"/>
        <end position="68"/>
    </location>
</feature>
<dbReference type="OrthoDB" id="5826239at2759"/>
<dbReference type="EMBL" id="KN555606">
    <property type="protein sequence ID" value="KHJ88585.1"/>
    <property type="molecule type" value="Genomic_DNA"/>
</dbReference>
<reference evidence="2 3" key="1">
    <citation type="submission" date="2014-03" db="EMBL/GenBank/DDBJ databases">
        <title>Draft genome of the hookworm Oesophagostomum dentatum.</title>
        <authorList>
            <person name="Mitreva M."/>
        </authorList>
    </citation>
    <scope>NUCLEOTIDE SEQUENCE [LARGE SCALE GENOMIC DNA]</scope>
    <source>
        <strain evidence="2 3">OD-Hann</strain>
    </source>
</reference>
<feature type="non-terminal residue" evidence="2">
    <location>
        <position position="1"/>
    </location>
</feature>
<name>A0A0B1SZI2_OESDE</name>
<accession>A0A0B1SZI2</accession>
<gene>
    <name evidence="2" type="ORF">OESDEN_11619</name>
</gene>
<keyword evidence="3" id="KW-1185">Reference proteome</keyword>
<feature type="region of interest" description="Disordered" evidence="1">
    <location>
        <begin position="1"/>
        <end position="68"/>
    </location>
</feature>
<proteinExistence type="predicted"/>
<dbReference type="Proteomes" id="UP000053660">
    <property type="component" value="Unassembled WGS sequence"/>
</dbReference>
<feature type="compositionally biased region" description="Basic and acidic residues" evidence="1">
    <location>
        <begin position="15"/>
        <end position="25"/>
    </location>
</feature>
<evidence type="ECO:0000313" key="3">
    <source>
        <dbReference type="Proteomes" id="UP000053660"/>
    </source>
</evidence>
<feature type="compositionally biased region" description="Polar residues" evidence="1">
    <location>
        <begin position="1"/>
        <end position="11"/>
    </location>
</feature>
<feature type="compositionally biased region" description="Basic and acidic residues" evidence="1">
    <location>
        <begin position="117"/>
        <end position="130"/>
    </location>
</feature>
<evidence type="ECO:0000256" key="1">
    <source>
        <dbReference type="SAM" id="MobiDB-lite"/>
    </source>
</evidence>
<sequence length="340" mass="36864">SLPTNQTCASSHRQKQAEYKERIKSGETTQNSVSSSTHYGSLGNSRYRRGGNYNSYDRSRRSSHRNNDIEVYRVQQQPAQYDSLMHPHSVNGLLRQHSWSGSNVSLGSNRSRSSTNQDHRSSGCSRHSDDPENAQLRTSSSVSVGSKLDEFDDSVDNNVTYVAAGTAPVSTFRGSSCGASSGLHPTAVPMTTYTAPVMPTGANGHSINAYTGGLNLPIDQRDLRHFDQGLPLLSSADELSSSAQLLFNQKGSASSRRCKDPAMLGKKVPAGIGRYPPDLDLKEDERVDLSQTQQQHLQQLNTAQLAALLGTGENHRNVPREVTACDSAVEMASVAQNSTL</sequence>
<evidence type="ECO:0000313" key="2">
    <source>
        <dbReference type="EMBL" id="KHJ88585.1"/>
    </source>
</evidence>
<organism evidence="2 3">
    <name type="scientific">Oesophagostomum dentatum</name>
    <name type="common">Nodular worm</name>
    <dbReference type="NCBI Taxonomy" id="61180"/>
    <lineage>
        <taxon>Eukaryota</taxon>
        <taxon>Metazoa</taxon>
        <taxon>Ecdysozoa</taxon>
        <taxon>Nematoda</taxon>
        <taxon>Chromadorea</taxon>
        <taxon>Rhabditida</taxon>
        <taxon>Rhabditina</taxon>
        <taxon>Rhabditomorpha</taxon>
        <taxon>Strongyloidea</taxon>
        <taxon>Strongylidae</taxon>
        <taxon>Oesophagostomum</taxon>
    </lineage>
</organism>
<feature type="compositionally biased region" description="Polar residues" evidence="1">
    <location>
        <begin position="101"/>
        <end position="116"/>
    </location>
</feature>
<dbReference type="AlphaFoldDB" id="A0A0B1SZI2"/>